<evidence type="ECO:0000313" key="5">
    <source>
        <dbReference type="Proteomes" id="UP000324907"/>
    </source>
</evidence>
<feature type="repeat" description="ANK" evidence="3">
    <location>
        <begin position="310"/>
        <end position="342"/>
    </location>
</feature>
<feature type="repeat" description="ANK" evidence="3">
    <location>
        <begin position="343"/>
        <end position="375"/>
    </location>
</feature>
<keyword evidence="2 3" id="KW-0040">ANK repeat</keyword>
<dbReference type="PANTHER" id="PTHR24171">
    <property type="entry name" value="ANKYRIN REPEAT DOMAIN-CONTAINING PROTEIN 39-RELATED"/>
    <property type="match status" value="1"/>
</dbReference>
<dbReference type="PROSITE" id="PS50088">
    <property type="entry name" value="ANK_REPEAT"/>
    <property type="match status" value="10"/>
</dbReference>
<protein>
    <submittedName>
        <fullName evidence="4">Uncharacterized protein</fullName>
    </submittedName>
</protein>
<accession>A0A5A8DX37</accession>
<feature type="repeat" description="ANK" evidence="3">
    <location>
        <begin position="43"/>
        <end position="75"/>
    </location>
</feature>
<feature type="repeat" description="ANK" evidence="3">
    <location>
        <begin position="376"/>
        <end position="408"/>
    </location>
</feature>
<keyword evidence="1" id="KW-0677">Repeat</keyword>
<sequence>MDVTKRDPKLRLTGLHHATKHGRVSTMTILIEHGADVNARSKEGTTPLGAAVGAGKLPAVKLLLRHGVDIELKGFYDRSPFHLAVSKHFVPAAKLLQGHGADINSTNRLLWTPLQSALDNDDLAAARWLLELGADTEVPDEAGHTPIVRWCDRQKLEKVRLLLEFGARFDVLIHKGFREEAPLVNWAALTAQNDLLRMLLDKGASPNNLDSHGETPLGAACHQSNCVGIRMLLAEGADPSIPDRFGQLPGSKLKPQRWAKLVAEAHDLTLSAPRPITWAGWVSACSEGRDTRIRSAIAAGMDVTKRDPKLRLTGLHHATKHGRVSTMTILIEHGADVNARSKDGTTPLGAAARAGKLPAVKRLLRHGVDIELKGFLSMSPFHEAVYSASRAVAKYLLTRGADINSTDRLQCTPLQSALENDDLKTARWLVEQGADMESRDSDPPTPLVYWLAKEQRNEMLELLLRYGADPDVRNAVSRLQLPVWAFDIESIGKRLQGRVDVVNRSAC</sequence>
<dbReference type="Gene3D" id="1.25.40.20">
    <property type="entry name" value="Ankyrin repeat-containing domain"/>
    <property type="match status" value="3"/>
</dbReference>
<feature type="repeat" description="ANK" evidence="3">
    <location>
        <begin position="212"/>
        <end position="244"/>
    </location>
</feature>
<dbReference type="SMART" id="SM00248">
    <property type="entry name" value="ANK"/>
    <property type="match status" value="12"/>
</dbReference>
<dbReference type="AlphaFoldDB" id="A0A5A8DX37"/>
<dbReference type="SUPFAM" id="SSF48403">
    <property type="entry name" value="Ankyrin repeat"/>
    <property type="match status" value="2"/>
</dbReference>
<evidence type="ECO:0000313" key="4">
    <source>
        <dbReference type="EMBL" id="KAA0168271.1"/>
    </source>
</evidence>
<organism evidence="4 5">
    <name type="scientific">Cafeteria roenbergensis</name>
    <name type="common">Marine flagellate</name>
    <dbReference type="NCBI Taxonomy" id="33653"/>
    <lineage>
        <taxon>Eukaryota</taxon>
        <taxon>Sar</taxon>
        <taxon>Stramenopiles</taxon>
        <taxon>Bigyra</taxon>
        <taxon>Opalozoa</taxon>
        <taxon>Bicosoecida</taxon>
        <taxon>Cafeteriaceae</taxon>
        <taxon>Cafeteria</taxon>
    </lineage>
</organism>
<feature type="repeat" description="ANK" evidence="3">
    <location>
        <begin position="442"/>
        <end position="475"/>
    </location>
</feature>
<feature type="repeat" description="ANK" evidence="3">
    <location>
        <begin position="10"/>
        <end position="42"/>
    </location>
</feature>
<evidence type="ECO:0000256" key="1">
    <source>
        <dbReference type="ARBA" id="ARBA00022737"/>
    </source>
</evidence>
<dbReference type="PROSITE" id="PS50297">
    <property type="entry name" value="ANK_REP_REGION"/>
    <property type="match status" value="6"/>
</dbReference>
<dbReference type="PANTHER" id="PTHR24171:SF9">
    <property type="entry name" value="ANKYRIN REPEAT DOMAIN-CONTAINING PROTEIN 39"/>
    <property type="match status" value="1"/>
</dbReference>
<dbReference type="EMBL" id="VLTL01000029">
    <property type="protein sequence ID" value="KAA0168271.1"/>
    <property type="molecule type" value="Genomic_DNA"/>
</dbReference>
<feature type="repeat" description="ANK" evidence="3">
    <location>
        <begin position="412"/>
        <end position="441"/>
    </location>
</feature>
<comment type="caution">
    <text evidence="4">The sequence shown here is derived from an EMBL/GenBank/DDBJ whole genome shotgun (WGS) entry which is preliminary data.</text>
</comment>
<feature type="repeat" description="ANK" evidence="3">
    <location>
        <begin position="112"/>
        <end position="141"/>
    </location>
</feature>
<name>A0A5A8DX37_CAFRO</name>
<reference evidence="4 5" key="1">
    <citation type="submission" date="2019-07" db="EMBL/GenBank/DDBJ databases">
        <title>Genomes of Cafeteria roenbergensis.</title>
        <authorList>
            <person name="Fischer M.G."/>
            <person name="Hackl T."/>
            <person name="Roman M."/>
        </authorList>
    </citation>
    <scope>NUCLEOTIDE SEQUENCE [LARGE SCALE GENOMIC DNA]</scope>
    <source>
        <strain evidence="4 5">RCC970-E3</strain>
    </source>
</reference>
<gene>
    <name evidence="4" type="ORF">FNF28_02566</name>
</gene>
<dbReference type="Proteomes" id="UP000324907">
    <property type="component" value="Unassembled WGS sequence"/>
</dbReference>
<dbReference type="InterPro" id="IPR002110">
    <property type="entry name" value="Ankyrin_rpt"/>
</dbReference>
<evidence type="ECO:0000256" key="2">
    <source>
        <dbReference type="ARBA" id="ARBA00023043"/>
    </source>
</evidence>
<evidence type="ECO:0000256" key="3">
    <source>
        <dbReference type="PROSITE-ProRule" id="PRU00023"/>
    </source>
</evidence>
<feature type="repeat" description="ANK" evidence="3">
    <location>
        <begin position="76"/>
        <end position="108"/>
    </location>
</feature>
<dbReference type="InterPro" id="IPR036770">
    <property type="entry name" value="Ankyrin_rpt-contain_sf"/>
</dbReference>
<proteinExistence type="predicted"/>
<dbReference type="Pfam" id="PF12796">
    <property type="entry name" value="Ank_2"/>
    <property type="match status" value="5"/>
</dbReference>